<accession>A0AAN9QQN8</accession>
<evidence type="ECO:0000313" key="2">
    <source>
        <dbReference type="Proteomes" id="UP001374584"/>
    </source>
</evidence>
<reference evidence="1 2" key="1">
    <citation type="submission" date="2024-01" db="EMBL/GenBank/DDBJ databases">
        <title>The genomes of 5 underutilized Papilionoideae crops provide insights into root nodulation and disease resistanc.</title>
        <authorList>
            <person name="Jiang F."/>
        </authorList>
    </citation>
    <scope>NUCLEOTIDE SEQUENCE [LARGE SCALE GENOMIC DNA]</scope>
    <source>
        <strain evidence="1">JINMINGXINNONG_FW02</strain>
        <tissue evidence="1">Leaves</tissue>
    </source>
</reference>
<sequence>MLFVGATPSLNSRFTRIGCIPYQKGCLFLHSAYFLGHLPQNGFSESCGSNSLAKVLPSTKRKIVASVEKLPFGVKGEEEKKEQKLMMKVVKKIRL</sequence>
<comment type="caution">
    <text evidence="1">The sequence shown here is derived from an EMBL/GenBank/DDBJ whole genome shotgun (WGS) entry which is preliminary data.</text>
</comment>
<organism evidence="1 2">
    <name type="scientific">Phaseolus coccineus</name>
    <name type="common">Scarlet runner bean</name>
    <name type="synonym">Phaseolus multiflorus</name>
    <dbReference type="NCBI Taxonomy" id="3886"/>
    <lineage>
        <taxon>Eukaryota</taxon>
        <taxon>Viridiplantae</taxon>
        <taxon>Streptophyta</taxon>
        <taxon>Embryophyta</taxon>
        <taxon>Tracheophyta</taxon>
        <taxon>Spermatophyta</taxon>
        <taxon>Magnoliopsida</taxon>
        <taxon>eudicotyledons</taxon>
        <taxon>Gunneridae</taxon>
        <taxon>Pentapetalae</taxon>
        <taxon>rosids</taxon>
        <taxon>fabids</taxon>
        <taxon>Fabales</taxon>
        <taxon>Fabaceae</taxon>
        <taxon>Papilionoideae</taxon>
        <taxon>50 kb inversion clade</taxon>
        <taxon>NPAAA clade</taxon>
        <taxon>indigoferoid/millettioid clade</taxon>
        <taxon>Phaseoleae</taxon>
        <taxon>Phaseolus</taxon>
    </lineage>
</organism>
<gene>
    <name evidence="1" type="ORF">VNO80_21178</name>
</gene>
<evidence type="ECO:0000313" key="1">
    <source>
        <dbReference type="EMBL" id="KAK7346655.1"/>
    </source>
</evidence>
<dbReference type="AlphaFoldDB" id="A0AAN9QQN8"/>
<protein>
    <submittedName>
        <fullName evidence="1">Uncharacterized protein</fullName>
    </submittedName>
</protein>
<dbReference type="Proteomes" id="UP001374584">
    <property type="component" value="Unassembled WGS sequence"/>
</dbReference>
<proteinExistence type="predicted"/>
<dbReference type="EMBL" id="JAYMYR010000008">
    <property type="protein sequence ID" value="KAK7346655.1"/>
    <property type="molecule type" value="Genomic_DNA"/>
</dbReference>
<keyword evidence="2" id="KW-1185">Reference proteome</keyword>
<name>A0AAN9QQN8_PHACN</name>